<organism evidence="1 2">
    <name type="scientific">Paraglomus brasilianum</name>
    <dbReference type="NCBI Taxonomy" id="144538"/>
    <lineage>
        <taxon>Eukaryota</taxon>
        <taxon>Fungi</taxon>
        <taxon>Fungi incertae sedis</taxon>
        <taxon>Mucoromycota</taxon>
        <taxon>Glomeromycotina</taxon>
        <taxon>Glomeromycetes</taxon>
        <taxon>Paraglomerales</taxon>
        <taxon>Paraglomeraceae</taxon>
        <taxon>Paraglomus</taxon>
    </lineage>
</organism>
<keyword evidence="2" id="KW-1185">Reference proteome</keyword>
<dbReference type="Proteomes" id="UP000789739">
    <property type="component" value="Unassembled WGS sequence"/>
</dbReference>
<proteinExistence type="predicted"/>
<sequence length="284" mass="33766">MSSFTHSYSHLGSSSSYHQQQASPARHSRRFRSFSSSSKPQIFKPDHPCSLVEFLGGVNYDRTKDDIKVYDQAVKFFRDILNKIEIDCRWHHFKFMVFEEDNSFYVKVSRVRNRPPPAKVANCLSCDSHSETNRASSLPYPSSTLAYEKLHRLWFDAKARPMFIVTPERHIERLSDCTDEEIFAMFHLTCQLLDGEAKSTNAPWESGMFERMTLNHGNARNLEHLHLKVWIDEGKFEWMRSRWEKEKREKFELLESGLYRRDTRLKKLGWRKKHNERERERDVV</sequence>
<gene>
    <name evidence="1" type="ORF">PBRASI_LOCUS7236</name>
</gene>
<dbReference type="EMBL" id="CAJVPI010001079">
    <property type="protein sequence ID" value="CAG8593218.1"/>
    <property type="molecule type" value="Genomic_DNA"/>
</dbReference>
<accession>A0A9N9C797</accession>
<dbReference type="OrthoDB" id="9973008at2759"/>
<dbReference type="InterPro" id="IPR036265">
    <property type="entry name" value="HIT-like_sf"/>
</dbReference>
<evidence type="ECO:0000313" key="2">
    <source>
        <dbReference type="Proteomes" id="UP000789739"/>
    </source>
</evidence>
<dbReference type="SUPFAM" id="SSF54197">
    <property type="entry name" value="HIT-like"/>
    <property type="match status" value="1"/>
</dbReference>
<protein>
    <submittedName>
        <fullName evidence="1">3163_t:CDS:1</fullName>
    </submittedName>
</protein>
<comment type="caution">
    <text evidence="1">The sequence shown here is derived from an EMBL/GenBank/DDBJ whole genome shotgun (WGS) entry which is preliminary data.</text>
</comment>
<name>A0A9N9C797_9GLOM</name>
<reference evidence="1" key="1">
    <citation type="submission" date="2021-06" db="EMBL/GenBank/DDBJ databases">
        <authorList>
            <person name="Kallberg Y."/>
            <person name="Tangrot J."/>
            <person name="Rosling A."/>
        </authorList>
    </citation>
    <scope>NUCLEOTIDE SEQUENCE</scope>
    <source>
        <strain evidence="1">BR232B</strain>
    </source>
</reference>
<evidence type="ECO:0000313" key="1">
    <source>
        <dbReference type="EMBL" id="CAG8593218.1"/>
    </source>
</evidence>
<dbReference type="Gene3D" id="3.30.428.10">
    <property type="entry name" value="HIT-like"/>
    <property type="match status" value="1"/>
</dbReference>
<dbReference type="AlphaFoldDB" id="A0A9N9C797"/>